<dbReference type="Proteomes" id="UP000295083">
    <property type="component" value="Unassembled WGS sequence"/>
</dbReference>
<feature type="transmembrane region" description="Helical" evidence="1">
    <location>
        <begin position="38"/>
        <end position="58"/>
    </location>
</feature>
<keyword evidence="1" id="KW-1133">Transmembrane helix</keyword>
<comment type="caution">
    <text evidence="2">The sequence shown here is derived from an EMBL/GenBank/DDBJ whole genome shotgun (WGS) entry which is preliminary data.</text>
</comment>
<dbReference type="AlphaFoldDB" id="A0A4R8QE50"/>
<gene>
    <name evidence="2" type="ORF">C8035_v008182</name>
</gene>
<name>A0A4R8QE50_9PEZI</name>
<evidence type="ECO:0000313" key="3">
    <source>
        <dbReference type="Proteomes" id="UP000295083"/>
    </source>
</evidence>
<keyword evidence="1" id="KW-0812">Transmembrane</keyword>
<evidence type="ECO:0000313" key="2">
    <source>
        <dbReference type="EMBL" id="TDZ37061.1"/>
    </source>
</evidence>
<dbReference type="EMBL" id="QAPG01000027">
    <property type="protein sequence ID" value="TDZ37061.1"/>
    <property type="molecule type" value="Genomic_DNA"/>
</dbReference>
<proteinExistence type="predicted"/>
<accession>A0A4R8QE50</accession>
<keyword evidence="1" id="KW-0472">Membrane</keyword>
<organism evidence="2 3">
    <name type="scientific">Colletotrichum spinosum</name>
    <dbReference type="NCBI Taxonomy" id="1347390"/>
    <lineage>
        <taxon>Eukaryota</taxon>
        <taxon>Fungi</taxon>
        <taxon>Dikarya</taxon>
        <taxon>Ascomycota</taxon>
        <taxon>Pezizomycotina</taxon>
        <taxon>Sordariomycetes</taxon>
        <taxon>Hypocreomycetidae</taxon>
        <taxon>Glomerellales</taxon>
        <taxon>Glomerellaceae</taxon>
        <taxon>Colletotrichum</taxon>
        <taxon>Colletotrichum orbiculare species complex</taxon>
    </lineage>
</organism>
<reference evidence="2 3" key="1">
    <citation type="submission" date="2018-11" db="EMBL/GenBank/DDBJ databases">
        <title>Genome sequence and assembly of Colletotrichum spinosum.</title>
        <authorList>
            <person name="Gan P."/>
            <person name="Shirasu K."/>
        </authorList>
    </citation>
    <scope>NUCLEOTIDE SEQUENCE [LARGE SCALE GENOMIC DNA]</scope>
    <source>
        <strain evidence="2 3">CBS 515.97</strain>
    </source>
</reference>
<keyword evidence="3" id="KW-1185">Reference proteome</keyword>
<sequence>MTSRADFPIAELWTRIHRIQDMTEQTCDLVKDLLVLTVIWQALLVIIALTYVIAAAVTHRSNKRHEQMVKNVDVEK</sequence>
<protein>
    <submittedName>
        <fullName evidence="2">Uncharacterized protein</fullName>
    </submittedName>
</protein>
<evidence type="ECO:0000256" key="1">
    <source>
        <dbReference type="SAM" id="Phobius"/>
    </source>
</evidence>